<protein>
    <submittedName>
        <fullName evidence="2">Uncharacterized protein</fullName>
    </submittedName>
</protein>
<name>A0ABW4HFY9_9FLAO</name>
<keyword evidence="3" id="KW-1185">Reference proteome</keyword>
<feature type="chain" id="PRO_5045536679" evidence="1">
    <location>
        <begin position="19"/>
        <end position="163"/>
    </location>
</feature>
<dbReference type="RefSeq" id="WP_379814327.1">
    <property type="nucleotide sequence ID" value="NZ_JBHUDZ010000012.1"/>
</dbReference>
<evidence type="ECO:0000313" key="2">
    <source>
        <dbReference type="EMBL" id="MFD1604281.1"/>
    </source>
</evidence>
<organism evidence="2 3">
    <name type="scientific">Flavobacterium artemisiae</name>
    <dbReference type="NCBI Taxonomy" id="2126556"/>
    <lineage>
        <taxon>Bacteria</taxon>
        <taxon>Pseudomonadati</taxon>
        <taxon>Bacteroidota</taxon>
        <taxon>Flavobacteriia</taxon>
        <taxon>Flavobacteriales</taxon>
        <taxon>Flavobacteriaceae</taxon>
        <taxon>Flavobacterium</taxon>
    </lineage>
</organism>
<dbReference type="Proteomes" id="UP001597138">
    <property type="component" value="Unassembled WGS sequence"/>
</dbReference>
<sequence length="163" mass="18763">MKQYLLLFLFISFSYGFSQDLPSEPANGFAFPIGSKFTIKLIPIDSVSFNYSIIKFDPFTETVDTFDNDNLFSKNGEEDTIDFYFCLGTSGKTEDEKKKSMKVLLIFKNRSKYSVTYNSDIQRKEDGEYEKTSNMGAYPGVKGTEMWPYMIHSIGLNDFKIKK</sequence>
<keyword evidence="1" id="KW-0732">Signal</keyword>
<evidence type="ECO:0000313" key="3">
    <source>
        <dbReference type="Proteomes" id="UP001597138"/>
    </source>
</evidence>
<reference evidence="3" key="1">
    <citation type="journal article" date="2019" name="Int. J. Syst. Evol. Microbiol.">
        <title>The Global Catalogue of Microorganisms (GCM) 10K type strain sequencing project: providing services to taxonomists for standard genome sequencing and annotation.</title>
        <authorList>
            <consortium name="The Broad Institute Genomics Platform"/>
            <consortium name="The Broad Institute Genome Sequencing Center for Infectious Disease"/>
            <person name="Wu L."/>
            <person name="Ma J."/>
        </authorList>
    </citation>
    <scope>NUCLEOTIDE SEQUENCE [LARGE SCALE GENOMIC DNA]</scope>
    <source>
        <strain evidence="3">CCUG 70865</strain>
    </source>
</reference>
<accession>A0ABW4HFY9</accession>
<proteinExistence type="predicted"/>
<dbReference type="EMBL" id="JBHUDZ010000012">
    <property type="protein sequence ID" value="MFD1604281.1"/>
    <property type="molecule type" value="Genomic_DNA"/>
</dbReference>
<evidence type="ECO:0000256" key="1">
    <source>
        <dbReference type="SAM" id="SignalP"/>
    </source>
</evidence>
<comment type="caution">
    <text evidence="2">The sequence shown here is derived from an EMBL/GenBank/DDBJ whole genome shotgun (WGS) entry which is preliminary data.</text>
</comment>
<gene>
    <name evidence="2" type="ORF">ACFSC2_16205</name>
</gene>
<feature type="signal peptide" evidence="1">
    <location>
        <begin position="1"/>
        <end position="18"/>
    </location>
</feature>